<name>A0A1R3RF89_ASPC5</name>
<keyword evidence="1" id="KW-0723">Serine/threonine-protein kinase</keyword>
<dbReference type="VEuPathDB" id="FungiDB:ASPCADRAFT_53666"/>
<protein>
    <recommendedName>
        <fullName evidence="7">Protein kinase domain-containing protein</fullName>
    </recommendedName>
</protein>
<proteinExistence type="predicted"/>
<dbReference type="OrthoDB" id="5979581at2759"/>
<reference evidence="9" key="1">
    <citation type="journal article" date="2017" name="Genome Biol.">
        <title>Comparative genomics reveals high biological diversity and specific adaptations in the industrially and medically important fungal genus Aspergillus.</title>
        <authorList>
            <person name="de Vries R.P."/>
            <person name="Riley R."/>
            <person name="Wiebenga A."/>
            <person name="Aguilar-Osorio G."/>
            <person name="Amillis S."/>
            <person name="Uchima C.A."/>
            <person name="Anderluh G."/>
            <person name="Asadollahi M."/>
            <person name="Askin M."/>
            <person name="Barry K."/>
            <person name="Battaglia E."/>
            <person name="Bayram O."/>
            <person name="Benocci T."/>
            <person name="Braus-Stromeyer S.A."/>
            <person name="Caldana C."/>
            <person name="Canovas D."/>
            <person name="Cerqueira G.C."/>
            <person name="Chen F."/>
            <person name="Chen W."/>
            <person name="Choi C."/>
            <person name="Clum A."/>
            <person name="Dos Santos R.A."/>
            <person name="Damasio A.R."/>
            <person name="Diallinas G."/>
            <person name="Emri T."/>
            <person name="Fekete E."/>
            <person name="Flipphi M."/>
            <person name="Freyberg S."/>
            <person name="Gallo A."/>
            <person name="Gournas C."/>
            <person name="Habgood R."/>
            <person name="Hainaut M."/>
            <person name="Harispe M.L."/>
            <person name="Henrissat B."/>
            <person name="Hilden K.S."/>
            <person name="Hope R."/>
            <person name="Hossain A."/>
            <person name="Karabika E."/>
            <person name="Karaffa L."/>
            <person name="Karanyi Z."/>
            <person name="Krasevec N."/>
            <person name="Kuo A."/>
            <person name="Kusch H."/>
            <person name="LaButti K."/>
            <person name="Lagendijk E.L."/>
            <person name="Lapidus A."/>
            <person name="Levasseur A."/>
            <person name="Lindquist E."/>
            <person name="Lipzen A."/>
            <person name="Logrieco A.F."/>
            <person name="MacCabe A."/>
            <person name="Maekelae M.R."/>
            <person name="Malavazi I."/>
            <person name="Melin P."/>
            <person name="Meyer V."/>
            <person name="Mielnichuk N."/>
            <person name="Miskei M."/>
            <person name="Molnar A.P."/>
            <person name="Mule G."/>
            <person name="Ngan C.Y."/>
            <person name="Orejas M."/>
            <person name="Orosz E."/>
            <person name="Ouedraogo J.P."/>
            <person name="Overkamp K.M."/>
            <person name="Park H.-S."/>
            <person name="Perrone G."/>
            <person name="Piumi F."/>
            <person name="Punt P.J."/>
            <person name="Ram A.F."/>
            <person name="Ramon A."/>
            <person name="Rauscher S."/>
            <person name="Record E."/>
            <person name="Riano-Pachon D.M."/>
            <person name="Robert V."/>
            <person name="Roehrig J."/>
            <person name="Ruller R."/>
            <person name="Salamov A."/>
            <person name="Salih N.S."/>
            <person name="Samson R.A."/>
            <person name="Sandor E."/>
            <person name="Sanguinetti M."/>
            <person name="Schuetze T."/>
            <person name="Sepcic K."/>
            <person name="Shelest E."/>
            <person name="Sherlock G."/>
            <person name="Sophianopoulou V."/>
            <person name="Squina F.M."/>
            <person name="Sun H."/>
            <person name="Susca A."/>
            <person name="Todd R.B."/>
            <person name="Tsang A."/>
            <person name="Unkles S.E."/>
            <person name="van de Wiele N."/>
            <person name="van Rossen-Uffink D."/>
            <person name="Oliveira J.V."/>
            <person name="Vesth T.C."/>
            <person name="Visser J."/>
            <person name="Yu J.-H."/>
            <person name="Zhou M."/>
            <person name="Andersen M.R."/>
            <person name="Archer D.B."/>
            <person name="Baker S.E."/>
            <person name="Benoit I."/>
            <person name="Brakhage A.A."/>
            <person name="Braus G.H."/>
            <person name="Fischer R."/>
            <person name="Frisvad J.C."/>
            <person name="Goldman G.H."/>
            <person name="Houbraken J."/>
            <person name="Oakley B."/>
            <person name="Pocsi I."/>
            <person name="Scazzocchio C."/>
            <person name="Seiboth B."/>
            <person name="vanKuyk P.A."/>
            <person name="Wortman J."/>
            <person name="Dyer P.S."/>
            <person name="Grigoriev I.V."/>
        </authorList>
    </citation>
    <scope>NUCLEOTIDE SEQUENCE [LARGE SCALE GENOMIC DNA]</scope>
    <source>
        <strain evidence="9">ITEM 5010</strain>
    </source>
</reference>
<keyword evidence="4" id="KW-0418">Kinase</keyword>
<evidence type="ECO:0000259" key="7">
    <source>
        <dbReference type="PROSITE" id="PS50011"/>
    </source>
</evidence>
<evidence type="ECO:0000256" key="1">
    <source>
        <dbReference type="ARBA" id="ARBA00022527"/>
    </source>
</evidence>
<evidence type="ECO:0000256" key="5">
    <source>
        <dbReference type="ARBA" id="ARBA00022840"/>
    </source>
</evidence>
<dbReference type="SUPFAM" id="SSF56112">
    <property type="entry name" value="Protein kinase-like (PK-like)"/>
    <property type="match status" value="1"/>
</dbReference>
<dbReference type="Gene3D" id="3.30.200.20">
    <property type="entry name" value="Phosphorylase Kinase, domain 1"/>
    <property type="match status" value="1"/>
</dbReference>
<dbReference type="AlphaFoldDB" id="A0A1R3RF89"/>
<evidence type="ECO:0000256" key="6">
    <source>
        <dbReference type="PROSITE-ProRule" id="PRU10141"/>
    </source>
</evidence>
<dbReference type="InterPro" id="IPR000719">
    <property type="entry name" value="Prot_kinase_dom"/>
</dbReference>
<dbReference type="GO" id="GO:0043484">
    <property type="term" value="P:regulation of RNA splicing"/>
    <property type="evidence" value="ECO:0007669"/>
    <property type="project" value="TreeGrafter"/>
</dbReference>
<dbReference type="Proteomes" id="UP000188318">
    <property type="component" value="Unassembled WGS sequence"/>
</dbReference>
<dbReference type="GO" id="GO:0004674">
    <property type="term" value="F:protein serine/threonine kinase activity"/>
    <property type="evidence" value="ECO:0007669"/>
    <property type="project" value="UniProtKB-KW"/>
</dbReference>
<keyword evidence="3 6" id="KW-0547">Nucleotide-binding</keyword>
<dbReference type="OMA" id="KQWALPE"/>
<dbReference type="InterPro" id="IPR051175">
    <property type="entry name" value="CLK_kinases"/>
</dbReference>
<dbReference type="PANTHER" id="PTHR45646">
    <property type="entry name" value="SERINE/THREONINE-PROTEIN KINASE DOA-RELATED"/>
    <property type="match status" value="1"/>
</dbReference>
<sequence length="432" mass="48805">MESRVSREKCDTHCKVEYLPLEDVEKLERYRQGGYHPVTIGEQLDDRYCIIHKLGFGAYSTIWLAKDQQDGRYVAIKVPVATRDPMGSQEMKILRQLNVEPLKAETPPGAACIPSILDDFCLSGPNGVHHCFVTRPGMMSSAEAKDASSIRLFQLPAARAMAAQLVRAVAFLHSQGIVHGDLHDGNVLLRLPESMDSLSPEQLYQKFGSPHYKPVVRLDQRPLPPGVPTNVAVPVWLGKQSELVSLTEAHITLTDFGESFTPATVERHYSNSPELLVPPELHFEAQLSLSFPADIWTLACTIWTIIGQRPLFEGFHPSVDWVMKEHVDCLGRLPTPWWLQWDSRAKWFNEDGTRQTDATARSLEQRFNDSVIEPRQELNMPGVGEAERVALLDMFRAMLTYNPEKRLTASQVLTCEWMQKWALPELALVKEN</sequence>
<accession>A0A1R3RF89</accession>
<dbReference type="Gene3D" id="1.10.510.10">
    <property type="entry name" value="Transferase(Phosphotransferase) domain 1"/>
    <property type="match status" value="1"/>
</dbReference>
<dbReference type="GO" id="GO:0005524">
    <property type="term" value="F:ATP binding"/>
    <property type="evidence" value="ECO:0007669"/>
    <property type="project" value="UniProtKB-UniRule"/>
</dbReference>
<evidence type="ECO:0000313" key="9">
    <source>
        <dbReference type="Proteomes" id="UP000188318"/>
    </source>
</evidence>
<dbReference type="InterPro" id="IPR011009">
    <property type="entry name" value="Kinase-like_dom_sf"/>
</dbReference>
<feature type="domain" description="Protein kinase" evidence="7">
    <location>
        <begin position="48"/>
        <end position="418"/>
    </location>
</feature>
<feature type="binding site" evidence="6">
    <location>
        <position position="77"/>
    </location>
    <ligand>
        <name>ATP</name>
        <dbReference type="ChEBI" id="CHEBI:30616"/>
    </ligand>
</feature>
<dbReference type="PROSITE" id="PS50011">
    <property type="entry name" value="PROTEIN_KINASE_DOM"/>
    <property type="match status" value="1"/>
</dbReference>
<keyword evidence="2" id="KW-0808">Transferase</keyword>
<dbReference type="InterPro" id="IPR017441">
    <property type="entry name" value="Protein_kinase_ATP_BS"/>
</dbReference>
<evidence type="ECO:0000256" key="3">
    <source>
        <dbReference type="ARBA" id="ARBA00022741"/>
    </source>
</evidence>
<gene>
    <name evidence="8" type="ORF">ASPCADRAFT_53666</name>
</gene>
<keyword evidence="5 6" id="KW-0067">ATP-binding</keyword>
<dbReference type="PANTHER" id="PTHR45646:SF11">
    <property type="entry name" value="SERINE_THREONINE-PROTEIN KINASE DOA"/>
    <property type="match status" value="1"/>
</dbReference>
<keyword evidence="9" id="KW-1185">Reference proteome</keyword>
<dbReference type="GO" id="GO:0005634">
    <property type="term" value="C:nucleus"/>
    <property type="evidence" value="ECO:0007669"/>
    <property type="project" value="TreeGrafter"/>
</dbReference>
<evidence type="ECO:0000256" key="2">
    <source>
        <dbReference type="ARBA" id="ARBA00022679"/>
    </source>
</evidence>
<dbReference type="PROSITE" id="PS00107">
    <property type="entry name" value="PROTEIN_KINASE_ATP"/>
    <property type="match status" value="1"/>
</dbReference>
<organism evidence="8 9">
    <name type="scientific">Aspergillus carbonarius (strain ITEM 5010)</name>
    <dbReference type="NCBI Taxonomy" id="602072"/>
    <lineage>
        <taxon>Eukaryota</taxon>
        <taxon>Fungi</taxon>
        <taxon>Dikarya</taxon>
        <taxon>Ascomycota</taxon>
        <taxon>Pezizomycotina</taxon>
        <taxon>Eurotiomycetes</taxon>
        <taxon>Eurotiomycetidae</taxon>
        <taxon>Eurotiales</taxon>
        <taxon>Aspergillaceae</taxon>
        <taxon>Aspergillus</taxon>
        <taxon>Aspergillus subgen. Circumdati</taxon>
    </lineage>
</organism>
<dbReference type="EMBL" id="KV907505">
    <property type="protein sequence ID" value="OOF93149.1"/>
    <property type="molecule type" value="Genomic_DNA"/>
</dbReference>
<dbReference type="SMART" id="SM00220">
    <property type="entry name" value="S_TKc"/>
    <property type="match status" value="1"/>
</dbReference>
<evidence type="ECO:0000313" key="8">
    <source>
        <dbReference type="EMBL" id="OOF93149.1"/>
    </source>
</evidence>
<evidence type="ECO:0000256" key="4">
    <source>
        <dbReference type="ARBA" id="ARBA00022777"/>
    </source>
</evidence>
<dbReference type="STRING" id="602072.A0A1R3RF89"/>